<protein>
    <recommendedName>
        <fullName evidence="1">2EXR domain-containing protein</fullName>
    </recommendedName>
</protein>
<proteinExistence type="predicted"/>
<evidence type="ECO:0000313" key="3">
    <source>
        <dbReference type="Proteomes" id="UP001595075"/>
    </source>
</evidence>
<dbReference type="InterPro" id="IPR045518">
    <property type="entry name" value="2EXR"/>
</dbReference>
<evidence type="ECO:0000313" key="2">
    <source>
        <dbReference type="EMBL" id="KAL2061811.1"/>
    </source>
</evidence>
<comment type="caution">
    <text evidence="2">The sequence shown here is derived from an EMBL/GenBank/DDBJ whole genome shotgun (WGS) entry which is preliminary data.</text>
</comment>
<sequence length="318" mass="37218">MPQFPLADTCNEEKVSRRFTYFNVLPGELRMKILKYALPRPRVIEFDTCASSKGYLAGYKPPALLSVCRESRYSLQQSLFRCFTTAEHPHGIYVNPVKDYILLRERSCISNIECDKCINRGPFGRYGHIDLIQNIIMWNYAARAENKGLADYDYGDYYFRIFTEFPSLRQLLSCMYCENWQAYFYGRHRVEGIIFERLDNARAEHPEEMESVKSPKIYAIRNCELKYMNWIDPHGELEYHDLIQGPSRVVAMGESEQSSCFIEWRSAVEEMLSELPEEEIGACLQDFLRLTKDSQLENLQKFFHAGQTGGRSEQEQYL</sequence>
<dbReference type="Pfam" id="PF20150">
    <property type="entry name" value="2EXR"/>
    <property type="match status" value="1"/>
</dbReference>
<dbReference type="EMBL" id="JAZHXI010000018">
    <property type="protein sequence ID" value="KAL2061811.1"/>
    <property type="molecule type" value="Genomic_DNA"/>
</dbReference>
<keyword evidence="3" id="KW-1185">Reference proteome</keyword>
<name>A0ABR4BW33_9HELO</name>
<accession>A0ABR4BW33</accession>
<reference evidence="2 3" key="1">
    <citation type="journal article" date="2024" name="Commun. Biol.">
        <title>Comparative genomic analysis of thermophilic fungi reveals convergent evolutionary adaptations and gene losses.</title>
        <authorList>
            <person name="Steindorff A.S."/>
            <person name="Aguilar-Pontes M.V."/>
            <person name="Robinson A.J."/>
            <person name="Andreopoulos B."/>
            <person name="LaButti K."/>
            <person name="Kuo A."/>
            <person name="Mondo S."/>
            <person name="Riley R."/>
            <person name="Otillar R."/>
            <person name="Haridas S."/>
            <person name="Lipzen A."/>
            <person name="Grimwood J."/>
            <person name="Schmutz J."/>
            <person name="Clum A."/>
            <person name="Reid I.D."/>
            <person name="Moisan M.C."/>
            <person name="Butler G."/>
            <person name="Nguyen T.T.M."/>
            <person name="Dewar K."/>
            <person name="Conant G."/>
            <person name="Drula E."/>
            <person name="Henrissat B."/>
            <person name="Hansel C."/>
            <person name="Singer S."/>
            <person name="Hutchinson M.I."/>
            <person name="de Vries R.P."/>
            <person name="Natvig D.O."/>
            <person name="Powell A.J."/>
            <person name="Tsang A."/>
            <person name="Grigoriev I.V."/>
        </authorList>
    </citation>
    <scope>NUCLEOTIDE SEQUENCE [LARGE SCALE GENOMIC DNA]</scope>
    <source>
        <strain evidence="2 3">CBS 494.80</strain>
    </source>
</reference>
<feature type="domain" description="2EXR" evidence="1">
    <location>
        <begin position="19"/>
        <end position="101"/>
    </location>
</feature>
<dbReference type="Proteomes" id="UP001595075">
    <property type="component" value="Unassembled WGS sequence"/>
</dbReference>
<dbReference type="PANTHER" id="PTHR35910">
    <property type="entry name" value="2EXR DOMAIN-CONTAINING PROTEIN"/>
    <property type="match status" value="1"/>
</dbReference>
<evidence type="ECO:0000259" key="1">
    <source>
        <dbReference type="Pfam" id="PF20150"/>
    </source>
</evidence>
<dbReference type="PANTHER" id="PTHR35910:SF6">
    <property type="entry name" value="2EXR DOMAIN-CONTAINING PROTEIN"/>
    <property type="match status" value="1"/>
</dbReference>
<organism evidence="2 3">
    <name type="scientific">Oculimacula yallundae</name>
    <dbReference type="NCBI Taxonomy" id="86028"/>
    <lineage>
        <taxon>Eukaryota</taxon>
        <taxon>Fungi</taxon>
        <taxon>Dikarya</taxon>
        <taxon>Ascomycota</taxon>
        <taxon>Pezizomycotina</taxon>
        <taxon>Leotiomycetes</taxon>
        <taxon>Helotiales</taxon>
        <taxon>Ploettnerulaceae</taxon>
        <taxon>Oculimacula</taxon>
    </lineage>
</organism>
<gene>
    <name evidence="2" type="ORF">VTL71DRAFT_7189</name>
</gene>